<keyword evidence="3" id="KW-1185">Reference proteome</keyword>
<keyword evidence="1" id="KW-0472">Membrane</keyword>
<feature type="transmembrane region" description="Helical" evidence="1">
    <location>
        <begin position="17"/>
        <end position="38"/>
    </location>
</feature>
<evidence type="ECO:0000313" key="2">
    <source>
        <dbReference type="EMBL" id="NYI42125.1"/>
    </source>
</evidence>
<feature type="transmembrane region" description="Helical" evidence="1">
    <location>
        <begin position="110"/>
        <end position="134"/>
    </location>
</feature>
<keyword evidence="1" id="KW-1133">Transmembrane helix</keyword>
<feature type="transmembrane region" description="Helical" evidence="1">
    <location>
        <begin position="176"/>
        <end position="203"/>
    </location>
</feature>
<keyword evidence="1" id="KW-0812">Transmembrane</keyword>
<feature type="transmembrane region" description="Helical" evidence="1">
    <location>
        <begin position="67"/>
        <end position="89"/>
    </location>
</feature>
<dbReference type="RefSeq" id="WP_062074009.1">
    <property type="nucleotide sequence ID" value="NZ_BBRC01000002.1"/>
</dbReference>
<name>A0A7Y9ZC32_9MICO</name>
<feature type="transmembrane region" description="Helical" evidence="1">
    <location>
        <begin position="146"/>
        <end position="169"/>
    </location>
</feature>
<comment type="caution">
    <text evidence="2">The sequence shown here is derived from an EMBL/GenBank/DDBJ whole genome shotgun (WGS) entry which is preliminary data.</text>
</comment>
<proteinExistence type="predicted"/>
<protein>
    <submittedName>
        <fullName evidence="2">ABC-2 type transport system permease protein</fullName>
    </submittedName>
</protein>
<dbReference type="EMBL" id="JACBZO010000001">
    <property type="protein sequence ID" value="NYI42125.1"/>
    <property type="molecule type" value="Genomic_DNA"/>
</dbReference>
<accession>A0A7Y9ZC32</accession>
<evidence type="ECO:0000256" key="1">
    <source>
        <dbReference type="SAM" id="Phobius"/>
    </source>
</evidence>
<dbReference type="AlphaFoldDB" id="A0A7Y9ZC32"/>
<dbReference type="OrthoDB" id="4187110at2"/>
<organism evidence="2 3">
    <name type="scientific">Demequina lutea</name>
    <dbReference type="NCBI Taxonomy" id="431489"/>
    <lineage>
        <taxon>Bacteria</taxon>
        <taxon>Bacillati</taxon>
        <taxon>Actinomycetota</taxon>
        <taxon>Actinomycetes</taxon>
        <taxon>Micrococcales</taxon>
        <taxon>Demequinaceae</taxon>
        <taxon>Demequina</taxon>
    </lineage>
</organism>
<sequence length="250" mass="26181">MSPWRLEYLRLTRTKKWVALASVYIGFGLVGPLTARYIKEILSRVGSSDGTVITVPDPTPADGMVQFVSNAAQIGTLVVVIVAAGALAFDAIPEMGVFLRTRVSPAWKILVPRVVVSFLAAAAAFLLGTGVAWYETWALIGAPPTAPVLAGAALGVAFLAFVVALTAAVAQRMRSVLGTVMTSLVVLIAMPLLGLAPAIARWLPTSLANALADLPAGGTLNDYWPALGVSVVATILLMWAAFAWAGRREA</sequence>
<evidence type="ECO:0000313" key="3">
    <source>
        <dbReference type="Proteomes" id="UP000547973"/>
    </source>
</evidence>
<gene>
    <name evidence="2" type="ORF">BKA03_002244</name>
</gene>
<feature type="transmembrane region" description="Helical" evidence="1">
    <location>
        <begin position="223"/>
        <end position="245"/>
    </location>
</feature>
<dbReference type="Proteomes" id="UP000547973">
    <property type="component" value="Unassembled WGS sequence"/>
</dbReference>
<reference evidence="2 3" key="1">
    <citation type="submission" date="2020-07" db="EMBL/GenBank/DDBJ databases">
        <title>Sequencing the genomes of 1000 actinobacteria strains.</title>
        <authorList>
            <person name="Klenk H.-P."/>
        </authorList>
    </citation>
    <scope>NUCLEOTIDE SEQUENCE [LARGE SCALE GENOMIC DNA]</scope>
    <source>
        <strain evidence="2 3">DSM 19970</strain>
    </source>
</reference>